<sequence>MKPGATLLIASLIATAITPCVEATKPSSSVGKSVNKEGWPPTPFDATAERLPPGYSGNNPTAFYRFFEKKTESMRKGEFETSDEYEARTLDLPRAIAPLNPGALYAFQIKKFERLSRFEYDPDQEVFHTPRYGYGCGTTKGPYNQWTICEVDEIVGKYDAYTGRNAFGSSRDVSRTRATEFALAIDITSPWYGQLMTSNGAGFQDSFSIPLARAKALPKEPISVLFVGKIIGASFIEGSPTIISPTIDQPYDVVVLRQAIPFEVKEVVYYVKKTGEILAKREFH</sequence>
<comment type="caution">
    <text evidence="1">The sequence shown here is derived from an EMBL/GenBank/DDBJ whole genome shotgun (WGS) entry which is preliminary data.</text>
</comment>
<gene>
    <name evidence="1" type="ORF">HNQ50_001405</name>
</gene>
<reference evidence="1 2" key="1">
    <citation type="submission" date="2020-08" db="EMBL/GenBank/DDBJ databases">
        <title>Genomic Encyclopedia of Type Strains, Phase IV (KMG-IV): sequencing the most valuable type-strain genomes for metagenomic binning, comparative biology and taxonomic classification.</title>
        <authorList>
            <person name="Goeker M."/>
        </authorList>
    </citation>
    <scope>NUCLEOTIDE SEQUENCE [LARGE SCALE GENOMIC DNA]</scope>
    <source>
        <strain evidence="1 2">DSM 18233</strain>
    </source>
</reference>
<protein>
    <submittedName>
        <fullName evidence="1">Uncharacterized protein</fullName>
    </submittedName>
</protein>
<evidence type="ECO:0000313" key="1">
    <source>
        <dbReference type="EMBL" id="MBB5190683.1"/>
    </source>
</evidence>
<dbReference type="Proteomes" id="UP000543030">
    <property type="component" value="Unassembled WGS sequence"/>
</dbReference>
<name>A0A840REA2_9NEIS</name>
<dbReference type="EMBL" id="JACHHN010000002">
    <property type="protein sequence ID" value="MBB5190683.1"/>
    <property type="molecule type" value="Genomic_DNA"/>
</dbReference>
<evidence type="ECO:0000313" key="2">
    <source>
        <dbReference type="Proteomes" id="UP000543030"/>
    </source>
</evidence>
<proteinExistence type="predicted"/>
<organism evidence="1 2">
    <name type="scientific">Silvimonas terrae</name>
    <dbReference type="NCBI Taxonomy" id="300266"/>
    <lineage>
        <taxon>Bacteria</taxon>
        <taxon>Pseudomonadati</taxon>
        <taxon>Pseudomonadota</taxon>
        <taxon>Betaproteobacteria</taxon>
        <taxon>Neisseriales</taxon>
        <taxon>Chitinibacteraceae</taxon>
        <taxon>Silvimonas</taxon>
    </lineage>
</organism>
<keyword evidence="2" id="KW-1185">Reference proteome</keyword>
<dbReference type="AlphaFoldDB" id="A0A840REA2"/>
<dbReference type="RefSeq" id="WP_184098911.1">
    <property type="nucleotide sequence ID" value="NZ_JACHHN010000002.1"/>
</dbReference>
<accession>A0A840REA2</accession>